<dbReference type="AlphaFoldDB" id="A0A448WG60"/>
<feature type="region of interest" description="Disordered" evidence="1">
    <location>
        <begin position="1"/>
        <end position="33"/>
    </location>
</feature>
<dbReference type="Proteomes" id="UP000784294">
    <property type="component" value="Unassembled WGS sequence"/>
</dbReference>
<organism evidence="2 3">
    <name type="scientific">Protopolystoma xenopodis</name>
    <dbReference type="NCBI Taxonomy" id="117903"/>
    <lineage>
        <taxon>Eukaryota</taxon>
        <taxon>Metazoa</taxon>
        <taxon>Spiralia</taxon>
        <taxon>Lophotrochozoa</taxon>
        <taxon>Platyhelminthes</taxon>
        <taxon>Monogenea</taxon>
        <taxon>Polyopisthocotylea</taxon>
        <taxon>Polystomatidea</taxon>
        <taxon>Polystomatidae</taxon>
        <taxon>Protopolystoma</taxon>
    </lineage>
</organism>
<comment type="caution">
    <text evidence="2">The sequence shown here is derived from an EMBL/GenBank/DDBJ whole genome shotgun (WGS) entry which is preliminary data.</text>
</comment>
<name>A0A448WG60_9PLAT</name>
<evidence type="ECO:0000313" key="2">
    <source>
        <dbReference type="EMBL" id="VEL10976.1"/>
    </source>
</evidence>
<evidence type="ECO:0000313" key="3">
    <source>
        <dbReference type="Proteomes" id="UP000784294"/>
    </source>
</evidence>
<sequence length="120" mass="13566">MVRRVAKLADDADYDGGEASEKVPSPLSDTVNDDNYYDRRLRTSFYNISRRPCKEAAAPRGAAAHSFGITELEYYPVVLNLVTASWMGVCVCMQHPQVDDKFTFKNRLQLSLVFSLSHFI</sequence>
<gene>
    <name evidence="2" type="ORF">PXEA_LOCUS4416</name>
</gene>
<reference evidence="2" key="1">
    <citation type="submission" date="2018-11" db="EMBL/GenBank/DDBJ databases">
        <authorList>
            <consortium name="Pathogen Informatics"/>
        </authorList>
    </citation>
    <scope>NUCLEOTIDE SEQUENCE</scope>
</reference>
<keyword evidence="3" id="KW-1185">Reference proteome</keyword>
<protein>
    <submittedName>
        <fullName evidence="2">Uncharacterized protein</fullName>
    </submittedName>
</protein>
<proteinExistence type="predicted"/>
<evidence type="ECO:0000256" key="1">
    <source>
        <dbReference type="SAM" id="MobiDB-lite"/>
    </source>
</evidence>
<dbReference type="EMBL" id="CAAALY010010485">
    <property type="protein sequence ID" value="VEL10976.1"/>
    <property type="molecule type" value="Genomic_DNA"/>
</dbReference>
<accession>A0A448WG60</accession>